<dbReference type="EMBL" id="BPVZ01000296">
    <property type="protein sequence ID" value="GKV49346.1"/>
    <property type="molecule type" value="Genomic_DNA"/>
</dbReference>
<sequence>MSARRLSHLGFEFWGVTIIHAITSYFSSEIAAFVAK</sequence>
<feature type="transmembrane region" description="Helical" evidence="1">
    <location>
        <begin position="13"/>
        <end position="35"/>
    </location>
</feature>
<reference evidence="2 3" key="1">
    <citation type="journal article" date="2021" name="Commun. Biol.">
        <title>The genome of Shorea leprosula (Dipterocarpaceae) highlights the ecological relevance of drought in aseasonal tropical rainforests.</title>
        <authorList>
            <person name="Ng K.K.S."/>
            <person name="Kobayashi M.J."/>
            <person name="Fawcett J.A."/>
            <person name="Hatakeyama M."/>
            <person name="Paape T."/>
            <person name="Ng C.H."/>
            <person name="Ang C.C."/>
            <person name="Tnah L.H."/>
            <person name="Lee C.T."/>
            <person name="Nishiyama T."/>
            <person name="Sese J."/>
            <person name="O'Brien M.J."/>
            <person name="Copetti D."/>
            <person name="Mohd Noor M.I."/>
            <person name="Ong R.C."/>
            <person name="Putra M."/>
            <person name="Sireger I.Z."/>
            <person name="Indrioko S."/>
            <person name="Kosugi Y."/>
            <person name="Izuno A."/>
            <person name="Isagi Y."/>
            <person name="Lee S.L."/>
            <person name="Shimizu K.K."/>
        </authorList>
    </citation>
    <scope>NUCLEOTIDE SEQUENCE [LARGE SCALE GENOMIC DNA]</scope>
    <source>
        <strain evidence="2">214</strain>
    </source>
</reference>
<comment type="caution">
    <text evidence="2">The sequence shown here is derived from an EMBL/GenBank/DDBJ whole genome shotgun (WGS) entry which is preliminary data.</text>
</comment>
<name>A0AAV5MKN5_9ROSI</name>
<evidence type="ECO:0000256" key="1">
    <source>
        <dbReference type="SAM" id="Phobius"/>
    </source>
</evidence>
<dbReference type="AlphaFoldDB" id="A0AAV5MKN5"/>
<keyword evidence="1" id="KW-0472">Membrane</keyword>
<evidence type="ECO:0000313" key="3">
    <source>
        <dbReference type="Proteomes" id="UP001054252"/>
    </source>
</evidence>
<protein>
    <submittedName>
        <fullName evidence="2">Uncharacterized protein</fullName>
    </submittedName>
</protein>
<keyword evidence="1" id="KW-1133">Transmembrane helix</keyword>
<keyword evidence="1" id="KW-0812">Transmembrane</keyword>
<keyword evidence="3" id="KW-1185">Reference proteome</keyword>
<gene>
    <name evidence="2" type="ORF">SLEP1_g56102</name>
</gene>
<organism evidence="2 3">
    <name type="scientific">Rubroshorea leprosula</name>
    <dbReference type="NCBI Taxonomy" id="152421"/>
    <lineage>
        <taxon>Eukaryota</taxon>
        <taxon>Viridiplantae</taxon>
        <taxon>Streptophyta</taxon>
        <taxon>Embryophyta</taxon>
        <taxon>Tracheophyta</taxon>
        <taxon>Spermatophyta</taxon>
        <taxon>Magnoliopsida</taxon>
        <taxon>eudicotyledons</taxon>
        <taxon>Gunneridae</taxon>
        <taxon>Pentapetalae</taxon>
        <taxon>rosids</taxon>
        <taxon>malvids</taxon>
        <taxon>Malvales</taxon>
        <taxon>Dipterocarpaceae</taxon>
        <taxon>Rubroshorea</taxon>
    </lineage>
</organism>
<accession>A0AAV5MKN5</accession>
<dbReference type="Proteomes" id="UP001054252">
    <property type="component" value="Unassembled WGS sequence"/>
</dbReference>
<evidence type="ECO:0000313" key="2">
    <source>
        <dbReference type="EMBL" id="GKV49346.1"/>
    </source>
</evidence>
<proteinExistence type="predicted"/>